<proteinExistence type="predicted"/>
<dbReference type="InterPro" id="IPR018097">
    <property type="entry name" value="EGF_Ca-bd_CS"/>
</dbReference>
<dbReference type="GO" id="GO:0016020">
    <property type="term" value="C:membrane"/>
    <property type="evidence" value="ECO:0007669"/>
    <property type="project" value="UniProtKB-SubCell"/>
</dbReference>
<dbReference type="Gene3D" id="2.10.25.10">
    <property type="entry name" value="Laminin"/>
    <property type="match status" value="3"/>
</dbReference>
<sequence>MKFDLYFLLFLCCCFFTSVVKCEDFVATVSPYELDLNSGFLTVTFDILGDPFSLVNLEYDLSRVLISNCPDICDTGIQEVYRLTNTSNSFGNSSRLSFELQQVDKESLTFHESIARDSSSTFIRIEQGFVADPAVFVPSTPWNQVSFFIPFSSYRVNVFNSNISCTNEDRLFFNITWSTPETDIVVTFKIELYIFSNYFQASNDTPIYDSIDFIWTTEGNEFQTYVELDASIELVSNYIFYNGYVIAQPDVSSDYFSGGFPLIDLDTFGDPELSFGNGIVVVSLPILPQFGLCHRVIRENDYCTDLSGTNKCIFKDVTRTTEVGISDELNFDYIRVFLSYRYDATERTLFGIGSIPDLFSDGEVLRLQSFTAKFFFFYRTFLDYSSNYASVNININFTTDISVEELSGEDYDIELAPLCANGYGPIDFNLIRITNFHIPSACPGETYYTISAGSGNISNNSLAYTRTIKSSEIDDYLTASLLQYVYNSPRISEGEEQETGFYLLSQEERETVYVRIGLFCPADDSYKVYNTTVYLPFIAPSSEESVPSGIANENSVVVTLGNHGFCFHQRDIFGYFGLIHPNETFNTIELSLDTSLSDTPSEVIQGACSYEGAADGDIRYLCNELSEDLTPILIYTGKLTIAHPNISSISFEFTVNVIPSETNILEFEFPYGIEYGDKEIPRGTNLCGDEILFTTNIPAGRSIQTSAYVTSNGAISLGGCAAGINPRMFSDETLPLPVLATYWAHHDHREFGDVYYRYISATDSELSNVSAFVRSNAQDAPHDFVAVWAIIATWVNVPPYPADRDIFFKCAQLGVGYSESCQQTNSYQTILTTDGSKSYFISEYNCELVNWDGITSRATIGFDTPEYFVNHQFSNKEGVSKIGCSDLSGDEISSNVLVYTISQDDFFDFLQEQAVLCILSLNTDRRIFGGQSTGVNFNIPCPCSLTQANLDRRFASIGHFSDLDICYENRGRSVFVRCCYSSFSSELNTDLSVYTRYSYRRGVSLYNTYDSAEFIEACSYNSILSSIFYQYRRRASCTGYLPPRFICIFGDPHFITLDDLEYTFNGIGEYILVRTRPGVSVSFELLGRTDVFPGAPDATILTALAFKYGSSITMEISLNESSPFNMSTKLQVSPGVTVDISYMLDVIGDYYNDSGVEIEVEAPGNVVIIVEGTLTLVVSVKNGILDYLLSLPPEYKYQTEGLMGIWNDDQNDDLTPSTSFIPLPVNSTLRDIHYQFGLTWQVGLVDSFFFYPIGEDALNYTNSSYVPKFPDELNYTPDQINLCGDNMACLFDFSQTGNSDIADTSSNQNSEFFVMQADLANFPPVITIVSEGSTTDILLMLGGQHSFEVDVVDEDEGVFLVANSTVSVTASLISDMPLTKRYHVALHTTNTDPFSLSLQATDIKGATSSLHFDITVCACENGECRDGLYSYESSALRYKLQACLCDSGYDGDLCDLDVDGCVLQECYPGVECTDLPPPSIFGECGSCPDGTIEGDTSCVDLNECFGEGGLTHDCNSFGQACINTVGSYMCACMSGYIDQGNACVDINECLLNPCQQVCNNTDGSYMCACFEDWEYLNGTCEPVNGCATDCGFGACAVIAGEDMCVCDGGYTIDPDSNMCVDLDECSIGIASCEDICTNIPKSYLCSCGTGFRLRSDQVTCMDINECEDIFSEPCALDETCINTLGSRRCEMSAAGLSYPILQLLFIAVLLQIIFTLA</sequence>
<dbReference type="PROSITE" id="PS01187">
    <property type="entry name" value="EGF_CA"/>
    <property type="match status" value="1"/>
</dbReference>
<dbReference type="InterPro" id="IPR001846">
    <property type="entry name" value="VWF_type-D"/>
</dbReference>
<dbReference type="EMBL" id="JAKMXF010000133">
    <property type="protein sequence ID" value="KAI6656806.1"/>
    <property type="molecule type" value="Genomic_DNA"/>
</dbReference>
<accession>A0AAV7K731</accession>
<dbReference type="InterPro" id="IPR051495">
    <property type="entry name" value="Epithelial_Barrier/Signaling"/>
</dbReference>
<dbReference type="Pfam" id="PF06119">
    <property type="entry name" value="NIDO"/>
    <property type="match status" value="1"/>
</dbReference>
<gene>
    <name evidence="11" type="ORF">LOD99_16109</name>
</gene>
<dbReference type="Pfam" id="PF00094">
    <property type="entry name" value="VWD"/>
    <property type="match status" value="1"/>
</dbReference>
<dbReference type="Proteomes" id="UP001165289">
    <property type="component" value="Unassembled WGS sequence"/>
</dbReference>
<comment type="caution">
    <text evidence="6">Lacks conserved residue(s) required for the propagation of feature annotation.</text>
</comment>
<feature type="transmembrane region" description="Helical" evidence="7">
    <location>
        <begin position="1696"/>
        <end position="1716"/>
    </location>
</feature>
<dbReference type="PROSITE" id="PS51233">
    <property type="entry name" value="VWFD"/>
    <property type="match status" value="1"/>
</dbReference>
<evidence type="ECO:0000259" key="9">
    <source>
        <dbReference type="PROSITE" id="PS50026"/>
    </source>
</evidence>
<evidence type="ECO:0000256" key="4">
    <source>
        <dbReference type="ARBA" id="ARBA00023136"/>
    </source>
</evidence>
<comment type="caution">
    <text evidence="11">The sequence shown here is derived from an EMBL/GenBank/DDBJ whole genome shotgun (WGS) entry which is preliminary data.</text>
</comment>
<dbReference type="SUPFAM" id="SSF57184">
    <property type="entry name" value="Growth factor receptor domain"/>
    <property type="match status" value="1"/>
</dbReference>
<keyword evidence="8" id="KW-0732">Signal</keyword>
<evidence type="ECO:0000313" key="12">
    <source>
        <dbReference type="Proteomes" id="UP001165289"/>
    </source>
</evidence>
<dbReference type="PROSITE" id="PS00010">
    <property type="entry name" value="ASX_HYDROXYL"/>
    <property type="match status" value="2"/>
</dbReference>
<evidence type="ECO:0000256" key="2">
    <source>
        <dbReference type="ARBA" id="ARBA00022536"/>
    </source>
</evidence>
<dbReference type="InterPro" id="IPR000742">
    <property type="entry name" value="EGF"/>
</dbReference>
<dbReference type="GO" id="GO:0007160">
    <property type="term" value="P:cell-matrix adhesion"/>
    <property type="evidence" value="ECO:0007669"/>
    <property type="project" value="InterPro"/>
</dbReference>
<dbReference type="InterPro" id="IPR001881">
    <property type="entry name" value="EGF-like_Ca-bd_dom"/>
</dbReference>
<dbReference type="PROSITE" id="PS01186">
    <property type="entry name" value="EGF_2"/>
    <property type="match status" value="2"/>
</dbReference>
<feature type="chain" id="PRO_5043944651" evidence="8">
    <location>
        <begin position="23"/>
        <end position="1717"/>
    </location>
</feature>
<keyword evidence="2 6" id="KW-0245">EGF-like domain</keyword>
<feature type="domain" description="VWFD" evidence="10">
    <location>
        <begin position="1044"/>
        <end position="1248"/>
    </location>
</feature>
<dbReference type="PANTHER" id="PTHR13802:SF52">
    <property type="entry name" value="MUCIN-4"/>
    <property type="match status" value="1"/>
</dbReference>
<dbReference type="PANTHER" id="PTHR13802">
    <property type="entry name" value="MUCIN 4-RELATED"/>
    <property type="match status" value="1"/>
</dbReference>
<dbReference type="InterPro" id="IPR000152">
    <property type="entry name" value="EGF-type_Asp/Asn_hydroxyl_site"/>
</dbReference>
<evidence type="ECO:0000256" key="6">
    <source>
        <dbReference type="PROSITE-ProRule" id="PRU00076"/>
    </source>
</evidence>
<keyword evidence="3" id="KW-0677">Repeat</keyword>
<feature type="signal peptide" evidence="8">
    <location>
        <begin position="1"/>
        <end position="22"/>
    </location>
</feature>
<dbReference type="InterPro" id="IPR009030">
    <property type="entry name" value="Growth_fac_rcpt_cys_sf"/>
</dbReference>
<dbReference type="SMART" id="SM00181">
    <property type="entry name" value="EGF"/>
    <property type="match status" value="5"/>
</dbReference>
<keyword evidence="7" id="KW-0812">Transmembrane</keyword>
<dbReference type="SMART" id="SM00216">
    <property type="entry name" value="VWD"/>
    <property type="match status" value="1"/>
</dbReference>
<dbReference type="Pfam" id="PF07645">
    <property type="entry name" value="EGF_CA"/>
    <property type="match status" value="2"/>
</dbReference>
<protein>
    <submittedName>
        <fullName evidence="11">Mucin-like protein</fullName>
    </submittedName>
</protein>
<keyword evidence="4 7" id="KW-0472">Membrane</keyword>
<dbReference type="FunFam" id="2.10.25.10:FF:000240">
    <property type="entry name" value="Vitamin K-dependent protein S"/>
    <property type="match status" value="1"/>
</dbReference>
<dbReference type="Pfam" id="PF12662">
    <property type="entry name" value="cEGF"/>
    <property type="match status" value="1"/>
</dbReference>
<evidence type="ECO:0000256" key="7">
    <source>
        <dbReference type="SAM" id="Phobius"/>
    </source>
</evidence>
<name>A0AAV7K731_9METZ</name>
<evidence type="ECO:0000313" key="11">
    <source>
        <dbReference type="EMBL" id="KAI6656806.1"/>
    </source>
</evidence>
<evidence type="ECO:0000256" key="1">
    <source>
        <dbReference type="ARBA" id="ARBA00004370"/>
    </source>
</evidence>
<dbReference type="CDD" id="cd00054">
    <property type="entry name" value="EGF_CA"/>
    <property type="match status" value="2"/>
</dbReference>
<dbReference type="InterPro" id="IPR026823">
    <property type="entry name" value="cEGF"/>
</dbReference>
<evidence type="ECO:0000259" key="10">
    <source>
        <dbReference type="PROSITE" id="PS51233"/>
    </source>
</evidence>
<comment type="subcellular location">
    <subcellularLocation>
        <location evidence="1">Membrane</location>
    </subcellularLocation>
</comment>
<dbReference type="InterPro" id="IPR049883">
    <property type="entry name" value="NOTCH1_EGF-like"/>
</dbReference>
<dbReference type="InterPro" id="IPR003886">
    <property type="entry name" value="NIDO_dom"/>
</dbReference>
<keyword evidence="5" id="KW-1015">Disulfide bond</keyword>
<evidence type="ECO:0000256" key="5">
    <source>
        <dbReference type="ARBA" id="ARBA00023157"/>
    </source>
</evidence>
<dbReference type="PROSITE" id="PS50026">
    <property type="entry name" value="EGF_3"/>
    <property type="match status" value="1"/>
</dbReference>
<reference evidence="11 12" key="1">
    <citation type="journal article" date="2023" name="BMC Biol.">
        <title>The compact genome of the sponge Oopsacas minuta (Hexactinellida) is lacking key metazoan core genes.</title>
        <authorList>
            <person name="Santini S."/>
            <person name="Schenkelaars Q."/>
            <person name="Jourda C."/>
            <person name="Duchesne M."/>
            <person name="Belahbib H."/>
            <person name="Rocher C."/>
            <person name="Selva M."/>
            <person name="Riesgo A."/>
            <person name="Vervoort M."/>
            <person name="Leys S.P."/>
            <person name="Kodjabachian L."/>
            <person name="Le Bivic A."/>
            <person name="Borchiellini C."/>
            <person name="Claverie J.M."/>
            <person name="Renard E."/>
        </authorList>
    </citation>
    <scope>NUCLEOTIDE SEQUENCE [LARGE SCALE GENOMIC DNA]</scope>
    <source>
        <strain evidence="11">SPO-2</strain>
    </source>
</reference>
<keyword evidence="7" id="KW-1133">Transmembrane helix</keyword>
<keyword evidence="12" id="KW-1185">Reference proteome</keyword>
<dbReference type="SMART" id="SM00179">
    <property type="entry name" value="EGF_CA"/>
    <property type="match status" value="4"/>
</dbReference>
<dbReference type="GO" id="GO:0005509">
    <property type="term" value="F:calcium ion binding"/>
    <property type="evidence" value="ECO:0007669"/>
    <property type="project" value="InterPro"/>
</dbReference>
<feature type="domain" description="EGF-like" evidence="9">
    <location>
        <begin position="1545"/>
        <end position="1581"/>
    </location>
</feature>
<organism evidence="11 12">
    <name type="scientific">Oopsacas minuta</name>
    <dbReference type="NCBI Taxonomy" id="111878"/>
    <lineage>
        <taxon>Eukaryota</taxon>
        <taxon>Metazoa</taxon>
        <taxon>Porifera</taxon>
        <taxon>Hexactinellida</taxon>
        <taxon>Hexasterophora</taxon>
        <taxon>Lyssacinosida</taxon>
        <taxon>Leucopsacidae</taxon>
        <taxon>Oopsacas</taxon>
    </lineage>
</organism>
<evidence type="ECO:0000256" key="8">
    <source>
        <dbReference type="SAM" id="SignalP"/>
    </source>
</evidence>
<evidence type="ECO:0000256" key="3">
    <source>
        <dbReference type="ARBA" id="ARBA00022737"/>
    </source>
</evidence>